<feature type="transmembrane region" description="Helical" evidence="2">
    <location>
        <begin position="20"/>
        <end position="40"/>
    </location>
</feature>
<dbReference type="InterPro" id="IPR007110">
    <property type="entry name" value="Ig-like_dom"/>
</dbReference>
<dbReference type="PROSITE" id="PS50835">
    <property type="entry name" value="IG_LIKE"/>
    <property type="match status" value="1"/>
</dbReference>
<dbReference type="SUPFAM" id="SSF48726">
    <property type="entry name" value="Immunoglobulin"/>
    <property type="match status" value="1"/>
</dbReference>
<comment type="caution">
    <text evidence="5">The sequence shown here is derived from an EMBL/GenBank/DDBJ whole genome shotgun (WGS) entry which is preliminary data.</text>
</comment>
<reference evidence="5 6" key="1">
    <citation type="journal article" date="2021" name="Elife">
        <title>Chloroplast acquisition without the gene transfer in kleptoplastic sea slugs, Plakobranchus ocellatus.</title>
        <authorList>
            <person name="Maeda T."/>
            <person name="Takahashi S."/>
            <person name="Yoshida T."/>
            <person name="Shimamura S."/>
            <person name="Takaki Y."/>
            <person name="Nagai Y."/>
            <person name="Toyoda A."/>
            <person name="Suzuki Y."/>
            <person name="Arimoto A."/>
            <person name="Ishii H."/>
            <person name="Satoh N."/>
            <person name="Nishiyama T."/>
            <person name="Hasebe M."/>
            <person name="Maruyama T."/>
            <person name="Minagawa J."/>
            <person name="Obokata J."/>
            <person name="Shigenobu S."/>
        </authorList>
    </citation>
    <scope>NUCLEOTIDE SEQUENCE [LARGE SCALE GENOMIC DNA]</scope>
</reference>
<dbReference type="SUPFAM" id="SSF52200">
    <property type="entry name" value="Toll/Interleukin receptor TIR domain"/>
    <property type="match status" value="1"/>
</dbReference>
<keyword evidence="2" id="KW-0472">Membrane</keyword>
<feature type="transmembrane region" description="Helical" evidence="2">
    <location>
        <begin position="141"/>
        <end position="160"/>
    </location>
</feature>
<evidence type="ECO:0000256" key="2">
    <source>
        <dbReference type="SAM" id="Phobius"/>
    </source>
</evidence>
<dbReference type="InterPro" id="IPR013783">
    <property type="entry name" value="Ig-like_fold"/>
</dbReference>
<name>A0AAV4A6I1_9GAST</name>
<dbReference type="InterPro" id="IPR035897">
    <property type="entry name" value="Toll_tir_struct_dom_sf"/>
</dbReference>
<dbReference type="GO" id="GO:0007165">
    <property type="term" value="P:signal transduction"/>
    <property type="evidence" value="ECO:0007669"/>
    <property type="project" value="InterPro"/>
</dbReference>
<evidence type="ECO:0000259" key="3">
    <source>
        <dbReference type="PROSITE" id="PS50104"/>
    </source>
</evidence>
<protein>
    <recommendedName>
        <fullName evidence="7">TIR domain-containing protein</fullName>
    </recommendedName>
</protein>
<dbReference type="Gene3D" id="2.60.40.10">
    <property type="entry name" value="Immunoglobulins"/>
    <property type="match status" value="1"/>
</dbReference>
<evidence type="ECO:0000313" key="5">
    <source>
        <dbReference type="EMBL" id="GFO02248.1"/>
    </source>
</evidence>
<keyword evidence="2" id="KW-1133">Transmembrane helix</keyword>
<gene>
    <name evidence="5" type="ORF">PoB_002875300</name>
</gene>
<dbReference type="Gene3D" id="3.40.50.10140">
    <property type="entry name" value="Toll/interleukin-1 receptor homology (TIR) domain"/>
    <property type="match status" value="1"/>
</dbReference>
<comment type="similarity">
    <text evidence="1">Belongs to the interleukin-1 receptor family.</text>
</comment>
<dbReference type="InterPro" id="IPR036179">
    <property type="entry name" value="Ig-like_dom_sf"/>
</dbReference>
<feature type="domain" description="Ig-like" evidence="4">
    <location>
        <begin position="203"/>
        <end position="304"/>
    </location>
</feature>
<dbReference type="PROSITE" id="PS50104">
    <property type="entry name" value="TIR"/>
    <property type="match status" value="1"/>
</dbReference>
<evidence type="ECO:0008006" key="7">
    <source>
        <dbReference type="Google" id="ProtNLM"/>
    </source>
</evidence>
<proteinExistence type="inferred from homology"/>
<sequence>MANLPTLKIKKVVRVDHVKWCNAVMVISFLMMIGQCTVVKKYHSDARRMYGDVTKKLLHDVGQAYKSQRPCLSSYLEHSRFIQETLFYKNPISDDLNNLEIYLILFAWKPYLVICLRLIYEFSMRDNVEAQIAEFKTDIEKYLLYFLICIAYTLLIIFAMNGGINILHQLTLDHIIEWLNKSYVSITSKDTGMSLNWRRKLHPLTQGLTNPFFLQEVFRFVGEDVQFVCEYRVEGAKNVEPLFASSWWINNGVPMKTDDRQLINVTVKAVDDNVDILPELQRFIIRNTLTISMVERQHFGRYACVYHDPMPKKIIISPMFEDGELCDRNVSSAPKTDHSDCGCDSTKNTHNFTKDYIRACFAQFELKENVPIRSHIHVDITLGGILNEQFTYFTFADPSDVSVDVTFLDSTSTKCCSLVTKLYWIFFNGGDFVDLPASRIVWSDSLTDGLNVGKWICVCKDIPRIHNNTIYRTIYNTTLKSWENVPIQHPVSLVVKPLRDDIPTFLESLQFCNKTSSLYTLCGLLDWILENQAYTVYVFDIFIVFLQLFLLVLLKFLKDWSKFHVLIPLRKACICSFATLPIQFEAVNGPQLKLLRNKVKIKGNRGDHNEVKNDPVYDIFLSYCHEDAYDRAVAQHFKTIAIDIGLTVFDPHIDILAGQAILKATSAAIHRSSRFVIFASDAYKQEDFNIMVFDAINDTIKSQKTIAKSRLLVFKFGKCDIDGLHRVPCISIPGSARGTYSLDESCQIRFKEWERTTRPDSTKVPAPYKLWKWLCQPIEKLIKRRSILQESPLYYMSIEETFDVVKSAHISTGYGGRDDDLCPQRPLNTDDVNSGEIRLRSAMIPQSLHLDKASQDATVLVLKSEAQNYVNTLKPTFSVIQAVTTASIVVTSD</sequence>
<dbReference type="AlphaFoldDB" id="A0AAV4A6I1"/>
<feature type="transmembrane region" description="Helical" evidence="2">
    <location>
        <begin position="101"/>
        <end position="120"/>
    </location>
</feature>
<evidence type="ECO:0000256" key="1">
    <source>
        <dbReference type="ARBA" id="ARBA00009752"/>
    </source>
</evidence>
<organism evidence="5 6">
    <name type="scientific">Plakobranchus ocellatus</name>
    <dbReference type="NCBI Taxonomy" id="259542"/>
    <lineage>
        <taxon>Eukaryota</taxon>
        <taxon>Metazoa</taxon>
        <taxon>Spiralia</taxon>
        <taxon>Lophotrochozoa</taxon>
        <taxon>Mollusca</taxon>
        <taxon>Gastropoda</taxon>
        <taxon>Heterobranchia</taxon>
        <taxon>Euthyneura</taxon>
        <taxon>Panpulmonata</taxon>
        <taxon>Sacoglossa</taxon>
        <taxon>Placobranchoidea</taxon>
        <taxon>Plakobranchidae</taxon>
        <taxon>Plakobranchus</taxon>
    </lineage>
</organism>
<dbReference type="Proteomes" id="UP000735302">
    <property type="component" value="Unassembled WGS sequence"/>
</dbReference>
<dbReference type="EMBL" id="BLXT01003580">
    <property type="protein sequence ID" value="GFO02248.1"/>
    <property type="molecule type" value="Genomic_DNA"/>
</dbReference>
<evidence type="ECO:0000259" key="4">
    <source>
        <dbReference type="PROSITE" id="PS50835"/>
    </source>
</evidence>
<accession>A0AAV4A6I1</accession>
<keyword evidence="6" id="KW-1185">Reference proteome</keyword>
<feature type="domain" description="TIR" evidence="3">
    <location>
        <begin position="615"/>
        <end position="761"/>
    </location>
</feature>
<keyword evidence="2" id="KW-0812">Transmembrane</keyword>
<evidence type="ECO:0000313" key="6">
    <source>
        <dbReference type="Proteomes" id="UP000735302"/>
    </source>
</evidence>
<dbReference type="InterPro" id="IPR000157">
    <property type="entry name" value="TIR_dom"/>
</dbReference>